<keyword evidence="2" id="KW-0812">Transmembrane</keyword>
<evidence type="ECO:0000256" key="1">
    <source>
        <dbReference type="ARBA" id="ARBA00007362"/>
    </source>
</evidence>
<keyword evidence="2" id="KW-1133">Transmembrane helix</keyword>
<evidence type="ECO:0000259" key="3">
    <source>
        <dbReference type="Pfam" id="PF00892"/>
    </source>
</evidence>
<dbReference type="EMBL" id="VBAO01000334">
    <property type="protein sequence ID" value="TMI78894.1"/>
    <property type="molecule type" value="Genomic_DNA"/>
</dbReference>
<feature type="transmembrane region" description="Helical" evidence="2">
    <location>
        <begin position="255"/>
        <end position="273"/>
    </location>
</feature>
<protein>
    <recommendedName>
        <fullName evidence="3">EamA domain-containing protein</fullName>
    </recommendedName>
</protein>
<reference evidence="4 5" key="1">
    <citation type="journal article" date="2019" name="Nat. Microbiol.">
        <title>Mediterranean grassland soil C-N compound turnover is dependent on rainfall and depth, and is mediated by genomically divergent microorganisms.</title>
        <authorList>
            <person name="Diamond S."/>
            <person name="Andeer P.F."/>
            <person name="Li Z."/>
            <person name="Crits-Christoph A."/>
            <person name="Burstein D."/>
            <person name="Anantharaman K."/>
            <person name="Lane K.R."/>
            <person name="Thomas B.C."/>
            <person name="Pan C."/>
            <person name="Northen T.R."/>
            <person name="Banfield J.F."/>
        </authorList>
    </citation>
    <scope>NUCLEOTIDE SEQUENCE [LARGE SCALE GENOMIC DNA]</scope>
    <source>
        <strain evidence="4">NP_7</strain>
    </source>
</reference>
<evidence type="ECO:0000256" key="2">
    <source>
        <dbReference type="SAM" id="Phobius"/>
    </source>
</evidence>
<dbReference type="AlphaFoldDB" id="A0A537J5Q2"/>
<dbReference type="Pfam" id="PF00892">
    <property type="entry name" value="EamA"/>
    <property type="match status" value="1"/>
</dbReference>
<keyword evidence="2" id="KW-0472">Membrane</keyword>
<evidence type="ECO:0000313" key="4">
    <source>
        <dbReference type="EMBL" id="TMI78894.1"/>
    </source>
</evidence>
<dbReference type="InterPro" id="IPR000620">
    <property type="entry name" value="EamA_dom"/>
</dbReference>
<comment type="caution">
    <text evidence="4">The sequence shown here is derived from an EMBL/GenBank/DDBJ whole genome shotgun (WGS) entry which is preliminary data.</text>
</comment>
<feature type="transmembrane region" description="Helical" evidence="2">
    <location>
        <begin position="97"/>
        <end position="116"/>
    </location>
</feature>
<accession>A0A537J5Q2</accession>
<sequence length="304" mass="32687">MSWFSLALSSAFSNSVVNVIDKIVVERYLRDRWSFPFFMAAFLGVYGVGLLAVRGALGWFRIPPAPVLAVALLPGVLHYVSSVLYTRTLVLTDAATVAAITQTAPLFAVVWGWLVFGELFRPLSYLGIVLSVCCSALLSMEQAPHARRRALNPVLLMTLASTMLRSLGDLFIKVTLGGQDYWNTFGLSRAALLPITGLLLLNRDHRRLVLGALRAQGPVLLPGMAALELLAIVPLLLSTIAFALGPLGLVSAVRYTTPLFVLGMTGLLNGLRPGLVPEPGGRGHLLRRVLLTVGILAGVVLLRA</sequence>
<feature type="transmembrane region" description="Helical" evidence="2">
    <location>
        <begin position="221"/>
        <end position="243"/>
    </location>
</feature>
<feature type="transmembrane region" description="Helical" evidence="2">
    <location>
        <begin position="37"/>
        <end position="60"/>
    </location>
</feature>
<gene>
    <name evidence="4" type="ORF">E6H04_11595</name>
</gene>
<dbReference type="InterPro" id="IPR037185">
    <property type="entry name" value="EmrE-like"/>
</dbReference>
<dbReference type="GO" id="GO:0016020">
    <property type="term" value="C:membrane"/>
    <property type="evidence" value="ECO:0007669"/>
    <property type="project" value="InterPro"/>
</dbReference>
<feature type="transmembrane region" description="Helical" evidence="2">
    <location>
        <begin position="66"/>
        <end position="85"/>
    </location>
</feature>
<proteinExistence type="inferred from homology"/>
<feature type="domain" description="EamA" evidence="3">
    <location>
        <begin position="2"/>
        <end position="139"/>
    </location>
</feature>
<comment type="similarity">
    <text evidence="1">Belongs to the EamA transporter family.</text>
</comment>
<dbReference type="Proteomes" id="UP000320048">
    <property type="component" value="Unassembled WGS sequence"/>
</dbReference>
<feature type="transmembrane region" description="Helical" evidence="2">
    <location>
        <begin position="285"/>
        <end position="302"/>
    </location>
</feature>
<evidence type="ECO:0000313" key="5">
    <source>
        <dbReference type="Proteomes" id="UP000320048"/>
    </source>
</evidence>
<organism evidence="4 5">
    <name type="scientific">Candidatus Segetimicrobium genomatis</name>
    <dbReference type="NCBI Taxonomy" id="2569760"/>
    <lineage>
        <taxon>Bacteria</taxon>
        <taxon>Bacillati</taxon>
        <taxon>Candidatus Sysuimicrobiota</taxon>
        <taxon>Candidatus Sysuimicrobiia</taxon>
        <taxon>Candidatus Sysuimicrobiales</taxon>
        <taxon>Candidatus Segetimicrobiaceae</taxon>
        <taxon>Candidatus Segetimicrobium</taxon>
    </lineage>
</organism>
<dbReference type="SUPFAM" id="SSF103481">
    <property type="entry name" value="Multidrug resistance efflux transporter EmrE"/>
    <property type="match status" value="1"/>
</dbReference>
<name>A0A537J5Q2_9BACT</name>
<feature type="transmembrane region" description="Helical" evidence="2">
    <location>
        <begin position="122"/>
        <end position="138"/>
    </location>
</feature>